<evidence type="ECO:0000313" key="4">
    <source>
        <dbReference type="Proteomes" id="UP001499924"/>
    </source>
</evidence>
<organism evidence="3 4">
    <name type="scientific">Blastococcus jejuensis</name>
    <dbReference type="NCBI Taxonomy" id="351224"/>
    <lineage>
        <taxon>Bacteria</taxon>
        <taxon>Bacillati</taxon>
        <taxon>Actinomycetota</taxon>
        <taxon>Actinomycetes</taxon>
        <taxon>Geodermatophilales</taxon>
        <taxon>Geodermatophilaceae</taxon>
        <taxon>Blastococcus</taxon>
    </lineage>
</organism>
<keyword evidence="3" id="KW-0328">Glycosyltransferase</keyword>
<keyword evidence="4" id="KW-1185">Reference proteome</keyword>
<dbReference type="CDD" id="cd06223">
    <property type="entry name" value="PRTases_typeI"/>
    <property type="match status" value="1"/>
</dbReference>
<comment type="similarity">
    <text evidence="1">Belongs to the AB hydrolase superfamily.</text>
</comment>
<dbReference type="SUPFAM" id="SSF53474">
    <property type="entry name" value="alpha/beta-Hydrolases"/>
    <property type="match status" value="1"/>
</dbReference>
<evidence type="ECO:0000313" key="3">
    <source>
        <dbReference type="EMBL" id="GAA3180233.1"/>
    </source>
</evidence>
<dbReference type="SUPFAM" id="SSF53271">
    <property type="entry name" value="PRTase-like"/>
    <property type="match status" value="1"/>
</dbReference>
<proteinExistence type="inferred from homology"/>
<protein>
    <submittedName>
        <fullName evidence="3">Phosphoribosyltransferase family protein</fullName>
    </submittedName>
</protein>
<comment type="caution">
    <text evidence="3">The sequence shown here is derived from an EMBL/GenBank/DDBJ whole genome shotgun (WGS) entry which is preliminary data.</text>
</comment>
<evidence type="ECO:0000259" key="2">
    <source>
        <dbReference type="Pfam" id="PF00156"/>
    </source>
</evidence>
<dbReference type="InterPro" id="IPR029057">
    <property type="entry name" value="PRTase-like"/>
</dbReference>
<accession>A0ABP6PIP0</accession>
<sequence length="443" mass="46821">MLFHDRRDAGRHLARQLHRFSGQDVVVVGLPRGGVPVAAEVARALDAPLDVIVVRKLGVPFRSELAMGAVGEGGVLVLDERVLDLARVDRSALERVEDRERAELEARVARFRAVRPRVPLTGRTVVLVDDGIATGSTARAACAVARALGAARLVLAVPVCARDSGRLLAEDVDEFVCLEIPAHFAAVGQAYDDFGPTSDDEVLELLREAERRHPGAAVPAAPTEPPPRDEEVTVTAGGVLLAGHLTVPEHARGVVVFVHGSGSSRHSPRNRYVAGVLQAAGLATLLFDLLTPTEEHSRAAVFDIGMLAARLVEVTAWLRRQPGCAALPIGWFGASTGAGAALAAAAMPGADVTAVVSRGGRPDLAGPRLAEVHAPTLLIVGGLDTAVLELNELARLRLRCESRLAVVPGATHLFEEPGTLEQAAELARDWFVDHLVRTAQPSA</sequence>
<gene>
    <name evidence="3" type="ORF">GCM10010531_37910</name>
</gene>
<dbReference type="InterPro" id="IPR050261">
    <property type="entry name" value="FrsA_esterase"/>
</dbReference>
<reference evidence="4" key="1">
    <citation type="journal article" date="2019" name="Int. J. Syst. Evol. Microbiol.">
        <title>The Global Catalogue of Microorganisms (GCM) 10K type strain sequencing project: providing services to taxonomists for standard genome sequencing and annotation.</title>
        <authorList>
            <consortium name="The Broad Institute Genomics Platform"/>
            <consortium name="The Broad Institute Genome Sequencing Center for Infectious Disease"/>
            <person name="Wu L."/>
            <person name="Ma J."/>
        </authorList>
    </citation>
    <scope>NUCLEOTIDE SEQUENCE [LARGE SCALE GENOMIC DNA]</scope>
    <source>
        <strain evidence="4">JCM 15614</strain>
    </source>
</reference>
<dbReference type="GO" id="GO:0016757">
    <property type="term" value="F:glycosyltransferase activity"/>
    <property type="evidence" value="ECO:0007669"/>
    <property type="project" value="UniProtKB-KW"/>
</dbReference>
<feature type="domain" description="Phosphoribosyltransferase" evidence="2">
    <location>
        <begin position="8"/>
        <end position="183"/>
    </location>
</feature>
<dbReference type="Pfam" id="PF00156">
    <property type="entry name" value="Pribosyltran"/>
    <property type="match status" value="1"/>
</dbReference>
<dbReference type="Proteomes" id="UP001499924">
    <property type="component" value="Unassembled WGS sequence"/>
</dbReference>
<dbReference type="Gene3D" id="3.30.1310.20">
    <property type="entry name" value="PRTase-like"/>
    <property type="match status" value="1"/>
</dbReference>
<dbReference type="PANTHER" id="PTHR22946">
    <property type="entry name" value="DIENELACTONE HYDROLASE DOMAIN-CONTAINING PROTEIN-RELATED"/>
    <property type="match status" value="1"/>
</dbReference>
<dbReference type="RefSeq" id="WP_344690606.1">
    <property type="nucleotide sequence ID" value="NZ_BAAAVV010000012.1"/>
</dbReference>
<name>A0ABP6PIP0_9ACTN</name>
<evidence type="ECO:0000256" key="1">
    <source>
        <dbReference type="ARBA" id="ARBA00008645"/>
    </source>
</evidence>
<dbReference type="Gene3D" id="3.40.50.2020">
    <property type="match status" value="1"/>
</dbReference>
<dbReference type="InterPro" id="IPR029058">
    <property type="entry name" value="AB_hydrolase_fold"/>
</dbReference>
<keyword evidence="3" id="KW-0808">Transferase</keyword>
<dbReference type="EMBL" id="BAAAVV010000012">
    <property type="protein sequence ID" value="GAA3180233.1"/>
    <property type="molecule type" value="Genomic_DNA"/>
</dbReference>
<dbReference type="InterPro" id="IPR000836">
    <property type="entry name" value="PRTase_dom"/>
</dbReference>
<dbReference type="Gene3D" id="3.40.50.1820">
    <property type="entry name" value="alpha/beta hydrolase"/>
    <property type="match status" value="1"/>
</dbReference>